<evidence type="ECO:0000313" key="6">
    <source>
        <dbReference type="Proteomes" id="UP000031516"/>
    </source>
</evidence>
<organism evidence="5 6">
    <name type="scientific">Kluyveromyces dobzhanskii CBS 2104</name>
    <dbReference type="NCBI Taxonomy" id="1427455"/>
    <lineage>
        <taxon>Eukaryota</taxon>
        <taxon>Fungi</taxon>
        <taxon>Dikarya</taxon>
        <taxon>Ascomycota</taxon>
        <taxon>Saccharomycotina</taxon>
        <taxon>Saccharomycetes</taxon>
        <taxon>Saccharomycetales</taxon>
        <taxon>Saccharomycetaceae</taxon>
        <taxon>Kluyveromyces</taxon>
    </lineage>
</organism>
<name>A0A0A8LC15_9SACH</name>
<proteinExistence type="predicted"/>
<sequence>MTDVRDCMGRTLSYHLAMWPGASDTQLKRIQLRDQDWESGYNAFHLCVLSGQLRKCHGLFARSLEDPNDKGKTWQITDKAGMSPLLLLQSMILNKTENRKKPIIRKLYDESCYSRGFNFGSNVNMQLGTGDNNDRMGSWYEIDTWKMSGKDLRFKSCCMTKYYSLLLTVDRNGTNSAYITGRSTKLKLFGSRDLFRYIKFSDEELEDIKCSNHHLIAKTVHGNVLLWGSNKYGQLGLNPKNLEFSEEPNSIELSLGKQDLVSCSNIHTCVLSKSGSLQSWGLDVGQFGSTSKLKKETSYLDQKGQVTPQPVTTFLPSDIREPIALVCTDFVTFILCAGNRLLALTNYRILTVRTTPSQHDSFDKFFSRQFQHHQIVDIKCKDPYGKNLMLLYDDGTVACISDFKKSPKPQSFWRPRHSWDKCISFDTGNNGQLVIATAKGDIYSSTACGRKFVKIQDSILGGSSYRVSCDPLFASFNVLIGDDMEKDLQNILGPVAFPQFNNNYDIEVQINGNYLTSCHRAILMAAQEKLMSELITYGRIRWRDATDAVDVNLNTDDPCLWCINFSGTEDLGVYLKSCMSCYYNVSPDFSQILPCSKLQNFINAYYLPSVFTPPHPLLKSIKSILEPNFAISPNVKILLADNRECNTHSFILQAHSIVFEKQFSAVWSHNSNEYELDWSDITHDLCSTILNCIYSLTIQRKPSRISDIISLDIGHKRYHEQLLKILEISDRFLMSQLIHHVEMELISAINIDNVMMFWIAANDFCLLSLTERCEEYIFRNPSVLFNPDVKNFVAQSVTPKMWHSIENKFTTELGIHLQKSWYQTADLSHCIRQFETDIGTFNSRFMTEENSFNLLIDSINHRKTRQKSTLELRKPSFNKSAQSSHTNEHLLNIRRASTTSQSSIAWNKSFNMSDSAIDDEEVDSSFVEVSKKKKRRASSTIKPSVILDGTVHDISSNLVNNNLAGRKSSAEHTFPSIGEASNKTTAASKIKIKKETQKEKIKRMSEESNIKKISESETSKVWGKPVVKITSANNPSNSVGGKTLEIKEVPAVKLASTKFPSLHEVLKSGKKPTGIVPVSGDGTKQTMPLYASTKSSLSWTAKETTTAPSKSIQEALEEAKFLKWWKEESEKIQAQQAASEMLMGVKSENSRPKPGLRKKSSSVPSNGKNKTKHPDKTSPVNDISNNPSKLQPSRHKQAPSNGKPSKNPAKINTKAESKALHI</sequence>
<dbReference type="InterPro" id="IPR000210">
    <property type="entry name" value="BTB/POZ_dom"/>
</dbReference>
<dbReference type="OrthoDB" id="1893551at2759"/>
<evidence type="ECO:0000256" key="3">
    <source>
        <dbReference type="SAM" id="MobiDB-lite"/>
    </source>
</evidence>
<feature type="compositionally biased region" description="Basic and acidic residues" evidence="3">
    <location>
        <begin position="993"/>
        <end position="1005"/>
    </location>
</feature>
<feature type="region of interest" description="Disordered" evidence="3">
    <location>
        <begin position="1128"/>
        <end position="1222"/>
    </location>
</feature>
<dbReference type="PANTHER" id="PTHR22872:SF2">
    <property type="entry name" value="INHIBITOR OF BRUTON TYROSINE KINASE"/>
    <property type="match status" value="1"/>
</dbReference>
<feature type="compositionally biased region" description="Polar residues" evidence="3">
    <location>
        <begin position="1178"/>
        <end position="1191"/>
    </location>
</feature>
<dbReference type="PROSITE" id="PS50097">
    <property type="entry name" value="BTB"/>
    <property type="match status" value="1"/>
</dbReference>
<feature type="compositionally biased region" description="Basic and acidic residues" evidence="3">
    <location>
        <begin position="1213"/>
        <end position="1222"/>
    </location>
</feature>
<protein>
    <submittedName>
        <fullName evidence="5">WGS project CCBQ000000000 data, contig 00058</fullName>
    </submittedName>
</protein>
<dbReference type="InterPro" id="IPR009091">
    <property type="entry name" value="RCC1/BLIP-II"/>
</dbReference>
<dbReference type="Pfam" id="PF00651">
    <property type="entry name" value="BTB"/>
    <property type="match status" value="1"/>
</dbReference>
<dbReference type="InterPro" id="IPR011333">
    <property type="entry name" value="SKP1/BTB/POZ_sf"/>
</dbReference>
<keyword evidence="6" id="KW-1185">Reference proteome</keyword>
<gene>
    <name evidence="5" type="ORF">KLDO_g4679</name>
</gene>
<dbReference type="Pfam" id="PF00415">
    <property type="entry name" value="RCC1"/>
    <property type="match status" value="1"/>
</dbReference>
<dbReference type="PANTHER" id="PTHR22872">
    <property type="entry name" value="BTK-BINDING PROTEIN-RELATED"/>
    <property type="match status" value="1"/>
</dbReference>
<evidence type="ECO:0000313" key="5">
    <source>
        <dbReference type="EMBL" id="CDO96476.1"/>
    </source>
</evidence>
<feature type="repeat" description="RCC1" evidence="2">
    <location>
        <begin position="222"/>
        <end position="274"/>
    </location>
</feature>
<dbReference type="InterPro" id="IPR000408">
    <property type="entry name" value="Reg_chr_condens"/>
</dbReference>
<feature type="region of interest" description="Disordered" evidence="3">
    <location>
        <begin position="967"/>
        <end position="1005"/>
    </location>
</feature>
<accession>A0A0A8LC15</accession>
<evidence type="ECO:0000256" key="2">
    <source>
        <dbReference type="PROSITE-ProRule" id="PRU00235"/>
    </source>
</evidence>
<comment type="caution">
    <text evidence="5">The sequence shown here is derived from an EMBL/GenBank/DDBJ whole genome shotgun (WGS) entry which is preliminary data.</text>
</comment>
<keyword evidence="1" id="KW-0677">Repeat</keyword>
<dbReference type="SUPFAM" id="SSF54695">
    <property type="entry name" value="POZ domain"/>
    <property type="match status" value="1"/>
</dbReference>
<dbReference type="Gene3D" id="2.130.10.30">
    <property type="entry name" value="Regulator of chromosome condensation 1/beta-lactamase-inhibitor protein II"/>
    <property type="match status" value="1"/>
</dbReference>
<dbReference type="Proteomes" id="UP000031516">
    <property type="component" value="Unassembled WGS sequence"/>
</dbReference>
<dbReference type="InterPro" id="IPR051625">
    <property type="entry name" value="Signaling_Regulatory_Domain"/>
</dbReference>
<dbReference type="AlphaFoldDB" id="A0A0A8LC15"/>
<feature type="region of interest" description="Disordered" evidence="3">
    <location>
        <begin position="875"/>
        <end position="894"/>
    </location>
</feature>
<dbReference type="SUPFAM" id="SSF50985">
    <property type="entry name" value="RCC1/BLIP-II"/>
    <property type="match status" value="1"/>
</dbReference>
<evidence type="ECO:0000259" key="4">
    <source>
        <dbReference type="PROSITE" id="PS50097"/>
    </source>
</evidence>
<dbReference type="Gene3D" id="3.30.710.10">
    <property type="entry name" value="Potassium Channel Kv1.1, Chain A"/>
    <property type="match status" value="1"/>
</dbReference>
<dbReference type="SMART" id="SM00225">
    <property type="entry name" value="BTB"/>
    <property type="match status" value="1"/>
</dbReference>
<evidence type="ECO:0000256" key="1">
    <source>
        <dbReference type="ARBA" id="ARBA00022737"/>
    </source>
</evidence>
<reference evidence="5 6" key="1">
    <citation type="submission" date="2014-03" db="EMBL/GenBank/DDBJ databases">
        <title>The genome of Kluyveromyces dobzhanskii.</title>
        <authorList>
            <person name="Nystedt B."/>
            <person name="Astrom S."/>
        </authorList>
    </citation>
    <scope>NUCLEOTIDE SEQUENCE [LARGE SCALE GENOMIC DNA]</scope>
    <source>
        <strain evidence="5 6">CBS 2104</strain>
    </source>
</reference>
<dbReference type="EMBL" id="CCBQ010000047">
    <property type="protein sequence ID" value="CDO96476.1"/>
    <property type="molecule type" value="Genomic_DNA"/>
</dbReference>
<feature type="domain" description="BTB" evidence="4">
    <location>
        <begin position="633"/>
        <end position="702"/>
    </location>
</feature>
<dbReference type="PROSITE" id="PS50012">
    <property type="entry name" value="RCC1_3"/>
    <property type="match status" value="1"/>
</dbReference>